<dbReference type="PANTHER" id="PTHR46438:SF2">
    <property type="entry name" value="ALPHA_BETA-HYDROLASES SUPERFAMILY PROTEIN"/>
    <property type="match status" value="1"/>
</dbReference>
<feature type="domain" description="AB hydrolase-1" evidence="1">
    <location>
        <begin position="62"/>
        <end position="320"/>
    </location>
</feature>
<organism evidence="2 3">
    <name type="scientific">Haloglomus irregulare</name>
    <dbReference type="NCBI Taxonomy" id="2234134"/>
    <lineage>
        <taxon>Archaea</taxon>
        <taxon>Methanobacteriati</taxon>
        <taxon>Methanobacteriota</taxon>
        <taxon>Stenosarchaea group</taxon>
        <taxon>Halobacteria</taxon>
        <taxon>Halobacteriales</taxon>
        <taxon>Natronomonadaceae</taxon>
        <taxon>Haloglomus</taxon>
    </lineage>
</organism>
<sequence length="338" mass="35405">MKLRNVLAGAAGAVGAVAAGNSRLRGDADGMETPLGRPVSTYRWRGFDVAYTEAGDPTDPTLVLLHGVNAAGSSHEFRYVLDDLAADHHVIAPDLPGFGHSDRPPLLYSGTLYVTFVADLLRDVAQGTLGTEGDAEVADDAEPPAVVASSLTAAYTASAVAEKGAPAGQLFFICPTATAFPGRSPAIRSLIRAPLVGEALHNVISSEASIRYFLGDHGFSSPAAVPEEWVAYDYATTHVPGARYAPASFLSGFLNLDVDLAALLSELAADRPVTVCWGGVAEVTPLEQGRELASDADVKLVVLEDADLLPHGEFPTEFLEVLRGELADRTTARPDATA</sequence>
<dbReference type="PANTHER" id="PTHR46438">
    <property type="entry name" value="ALPHA/BETA-HYDROLASES SUPERFAMILY PROTEIN"/>
    <property type="match status" value="1"/>
</dbReference>
<name>A0A554MWY1_9EURY</name>
<dbReference type="AlphaFoldDB" id="A0A554MWY1"/>
<evidence type="ECO:0000313" key="3">
    <source>
        <dbReference type="Proteomes" id="UP000319894"/>
    </source>
</evidence>
<dbReference type="EMBL" id="QMDX01000011">
    <property type="protein sequence ID" value="TSD09635.1"/>
    <property type="molecule type" value="Genomic_DNA"/>
</dbReference>
<dbReference type="RefSeq" id="WP_144262920.1">
    <property type="nucleotide sequence ID" value="NZ_QMDX01000011.1"/>
</dbReference>
<dbReference type="InParanoid" id="A0A554MWY1"/>
<dbReference type="SUPFAM" id="SSF53474">
    <property type="entry name" value="alpha/beta-Hydrolases"/>
    <property type="match status" value="1"/>
</dbReference>
<keyword evidence="3" id="KW-1185">Reference proteome</keyword>
<dbReference type="OrthoDB" id="194600at2157"/>
<dbReference type="Pfam" id="PF12697">
    <property type="entry name" value="Abhydrolase_6"/>
    <property type="match status" value="1"/>
</dbReference>
<keyword evidence="2" id="KW-0378">Hydrolase</keyword>
<dbReference type="InterPro" id="IPR029058">
    <property type="entry name" value="AB_hydrolase_fold"/>
</dbReference>
<comment type="caution">
    <text evidence="2">The sequence shown here is derived from an EMBL/GenBank/DDBJ whole genome shotgun (WGS) entry which is preliminary data.</text>
</comment>
<dbReference type="PRINTS" id="PR00111">
    <property type="entry name" value="ABHYDROLASE"/>
</dbReference>
<evidence type="ECO:0000313" key="2">
    <source>
        <dbReference type="EMBL" id="TSD09635.1"/>
    </source>
</evidence>
<dbReference type="GO" id="GO:0016787">
    <property type="term" value="F:hydrolase activity"/>
    <property type="evidence" value="ECO:0007669"/>
    <property type="project" value="UniProtKB-KW"/>
</dbReference>
<dbReference type="Gene3D" id="3.40.50.1820">
    <property type="entry name" value="alpha/beta hydrolase"/>
    <property type="match status" value="1"/>
</dbReference>
<protein>
    <submittedName>
        <fullName evidence="2">Alpha/beta hydrolase</fullName>
    </submittedName>
</protein>
<dbReference type="Proteomes" id="UP000319894">
    <property type="component" value="Unassembled WGS sequence"/>
</dbReference>
<evidence type="ECO:0000259" key="1">
    <source>
        <dbReference type="Pfam" id="PF12697"/>
    </source>
</evidence>
<proteinExistence type="predicted"/>
<gene>
    <name evidence="2" type="ORF">DP107_14765</name>
</gene>
<reference evidence="2 3" key="1">
    <citation type="submission" date="2018-06" db="EMBL/GenBank/DDBJ databases">
        <title>Natronomonas sp. F16-60 a new haloarchaeon isolated from a solar saltern of Isla Cristina, Huelva, Spain.</title>
        <authorList>
            <person name="Duran-Viseras A."/>
            <person name="Sanchez-Porro C."/>
            <person name="Ventosa A."/>
        </authorList>
    </citation>
    <scope>NUCLEOTIDE SEQUENCE [LARGE SCALE GENOMIC DNA]</scope>
    <source>
        <strain evidence="2 3">F16-60</strain>
    </source>
</reference>
<accession>A0A554MWY1</accession>
<dbReference type="InterPro" id="IPR000073">
    <property type="entry name" value="AB_hydrolase_1"/>
</dbReference>